<evidence type="ECO:0000313" key="1">
    <source>
        <dbReference type="EnsemblPlants" id="AVESA.00010b.r2.6CG1144930.1.CDS.1"/>
    </source>
</evidence>
<evidence type="ECO:0000313" key="2">
    <source>
        <dbReference type="Proteomes" id="UP001732700"/>
    </source>
</evidence>
<name>A0ACD5Z825_AVESA</name>
<reference evidence="1" key="2">
    <citation type="submission" date="2025-09" db="UniProtKB">
        <authorList>
            <consortium name="EnsemblPlants"/>
        </authorList>
    </citation>
    <scope>IDENTIFICATION</scope>
</reference>
<proteinExistence type="predicted"/>
<accession>A0ACD5Z825</accession>
<keyword evidence="2" id="KW-1185">Reference proteome</keyword>
<organism evidence="1 2">
    <name type="scientific">Avena sativa</name>
    <name type="common">Oat</name>
    <dbReference type="NCBI Taxonomy" id="4498"/>
    <lineage>
        <taxon>Eukaryota</taxon>
        <taxon>Viridiplantae</taxon>
        <taxon>Streptophyta</taxon>
        <taxon>Embryophyta</taxon>
        <taxon>Tracheophyta</taxon>
        <taxon>Spermatophyta</taxon>
        <taxon>Magnoliopsida</taxon>
        <taxon>Liliopsida</taxon>
        <taxon>Poales</taxon>
        <taxon>Poaceae</taxon>
        <taxon>BOP clade</taxon>
        <taxon>Pooideae</taxon>
        <taxon>Poodae</taxon>
        <taxon>Poeae</taxon>
        <taxon>Poeae Chloroplast Group 1 (Aveneae type)</taxon>
        <taxon>Aveninae</taxon>
        <taxon>Avena</taxon>
    </lineage>
</organism>
<dbReference type="EnsemblPlants" id="AVESA.00010b.r2.6CG1144930.1">
    <property type="protein sequence ID" value="AVESA.00010b.r2.6CG1144930.1.CDS.1"/>
    <property type="gene ID" value="AVESA.00010b.r2.6CG1144930"/>
</dbReference>
<protein>
    <submittedName>
        <fullName evidence="1">Uncharacterized protein</fullName>
    </submittedName>
</protein>
<dbReference type="Proteomes" id="UP001732700">
    <property type="component" value="Chromosome 6C"/>
</dbReference>
<sequence>MEESMSRLARDLLAEILSRVPYKSLCICKSVCPAWRDIIADPVYRKKISRSLVRFFYQYHVVAGSTAESADPCGFSVARGVSCVDLSAYPWASVPRTCPRLQLPPDTDSMEFSLRDSCDGLFLTHIPTGTPDDPRTRYVVSNPATGEYALLPHSGYHGDYCSAYLVFRQCRVCVRVHPWRVPCVGAFNRMASPHLGGSLVCERTTDLLFENRCMGVDGEQMGCPSYLVRSTCSFQQGVFALAHGTWVGHGRHTRAHMENHPHAKIHRSEFLGLHRKVCWTVTIHQLRRLFSIQCKPVFRYIGLCP</sequence>
<reference evidence="1" key="1">
    <citation type="submission" date="2021-05" db="EMBL/GenBank/DDBJ databases">
        <authorList>
            <person name="Scholz U."/>
            <person name="Mascher M."/>
            <person name="Fiebig A."/>
        </authorList>
    </citation>
    <scope>NUCLEOTIDE SEQUENCE [LARGE SCALE GENOMIC DNA]</scope>
</reference>